<dbReference type="PRINTS" id="PR00385">
    <property type="entry name" value="P450"/>
</dbReference>
<evidence type="ECO:0000313" key="11">
    <source>
        <dbReference type="Proteomes" id="UP000292702"/>
    </source>
</evidence>
<keyword evidence="4 8" id="KW-0479">Metal-binding</keyword>
<keyword evidence="9" id="KW-0812">Transmembrane</keyword>
<protein>
    <recommendedName>
        <fullName evidence="12">Cytochrome P450 67</fullName>
    </recommendedName>
</protein>
<evidence type="ECO:0000256" key="1">
    <source>
        <dbReference type="ARBA" id="ARBA00001971"/>
    </source>
</evidence>
<dbReference type="GO" id="GO:0005506">
    <property type="term" value="F:iron ion binding"/>
    <property type="evidence" value="ECO:0007669"/>
    <property type="project" value="InterPro"/>
</dbReference>
<feature type="binding site" description="axial binding residue" evidence="8">
    <location>
        <position position="508"/>
    </location>
    <ligand>
        <name>heme</name>
        <dbReference type="ChEBI" id="CHEBI:30413"/>
    </ligand>
    <ligandPart>
        <name>Fe</name>
        <dbReference type="ChEBI" id="CHEBI:18248"/>
    </ligandPart>
</feature>
<evidence type="ECO:0000256" key="3">
    <source>
        <dbReference type="ARBA" id="ARBA00010617"/>
    </source>
</evidence>
<organism evidence="10 11">
    <name type="scientific">Steccherinum ochraceum</name>
    <dbReference type="NCBI Taxonomy" id="92696"/>
    <lineage>
        <taxon>Eukaryota</taxon>
        <taxon>Fungi</taxon>
        <taxon>Dikarya</taxon>
        <taxon>Basidiomycota</taxon>
        <taxon>Agaricomycotina</taxon>
        <taxon>Agaricomycetes</taxon>
        <taxon>Polyporales</taxon>
        <taxon>Steccherinaceae</taxon>
        <taxon>Steccherinum</taxon>
    </lineage>
</organism>
<comment type="pathway">
    <text evidence="2">Secondary metabolite biosynthesis.</text>
</comment>
<evidence type="ECO:0000256" key="7">
    <source>
        <dbReference type="ARBA" id="ARBA00023033"/>
    </source>
</evidence>
<evidence type="ECO:0000256" key="6">
    <source>
        <dbReference type="ARBA" id="ARBA00023004"/>
    </source>
</evidence>
<keyword evidence="9" id="KW-1133">Transmembrane helix</keyword>
<dbReference type="Pfam" id="PF00067">
    <property type="entry name" value="p450"/>
    <property type="match status" value="1"/>
</dbReference>
<evidence type="ECO:0000256" key="4">
    <source>
        <dbReference type="ARBA" id="ARBA00022723"/>
    </source>
</evidence>
<dbReference type="InterPro" id="IPR001128">
    <property type="entry name" value="Cyt_P450"/>
</dbReference>
<comment type="cofactor">
    <cofactor evidence="1 8">
        <name>heme</name>
        <dbReference type="ChEBI" id="CHEBI:30413"/>
    </cofactor>
</comment>
<dbReference type="GO" id="GO:0016705">
    <property type="term" value="F:oxidoreductase activity, acting on paired donors, with incorporation or reduction of molecular oxygen"/>
    <property type="evidence" value="ECO:0007669"/>
    <property type="project" value="InterPro"/>
</dbReference>
<dbReference type="InterPro" id="IPR036396">
    <property type="entry name" value="Cyt_P450_sf"/>
</dbReference>
<accession>A0A4R0RQP0</accession>
<comment type="caution">
    <text evidence="10">The sequence shown here is derived from an EMBL/GenBank/DDBJ whole genome shotgun (WGS) entry which is preliminary data.</text>
</comment>
<gene>
    <name evidence="10" type="ORF">EIP91_010581</name>
</gene>
<dbReference type="InterPro" id="IPR002401">
    <property type="entry name" value="Cyt_P450_E_grp-I"/>
</dbReference>
<keyword evidence="5" id="KW-0560">Oxidoreductase</keyword>
<dbReference type="GO" id="GO:0020037">
    <property type="term" value="F:heme binding"/>
    <property type="evidence" value="ECO:0007669"/>
    <property type="project" value="InterPro"/>
</dbReference>
<keyword evidence="8" id="KW-0349">Heme</keyword>
<evidence type="ECO:0000256" key="8">
    <source>
        <dbReference type="PIRSR" id="PIRSR602401-1"/>
    </source>
</evidence>
<dbReference type="InterPro" id="IPR050121">
    <property type="entry name" value="Cytochrome_P450_monoxygenase"/>
</dbReference>
<dbReference type="SUPFAM" id="SSF48264">
    <property type="entry name" value="Cytochrome P450"/>
    <property type="match status" value="1"/>
</dbReference>
<dbReference type="Proteomes" id="UP000292702">
    <property type="component" value="Unassembled WGS sequence"/>
</dbReference>
<keyword evidence="11" id="KW-1185">Reference proteome</keyword>
<dbReference type="PANTHER" id="PTHR24305">
    <property type="entry name" value="CYTOCHROME P450"/>
    <property type="match status" value="1"/>
</dbReference>
<evidence type="ECO:0000256" key="2">
    <source>
        <dbReference type="ARBA" id="ARBA00005179"/>
    </source>
</evidence>
<feature type="transmembrane region" description="Helical" evidence="9">
    <location>
        <begin position="43"/>
        <end position="60"/>
    </location>
</feature>
<dbReference type="GO" id="GO:0004497">
    <property type="term" value="F:monooxygenase activity"/>
    <property type="evidence" value="ECO:0007669"/>
    <property type="project" value="UniProtKB-KW"/>
</dbReference>
<feature type="transmembrane region" description="Helical" evidence="9">
    <location>
        <begin position="67"/>
        <end position="92"/>
    </location>
</feature>
<evidence type="ECO:0008006" key="12">
    <source>
        <dbReference type="Google" id="ProtNLM"/>
    </source>
</evidence>
<dbReference type="STRING" id="92696.A0A4R0RQP0"/>
<keyword evidence="6 8" id="KW-0408">Iron</keyword>
<name>A0A4R0RQP0_9APHY</name>
<dbReference type="PRINTS" id="PR00463">
    <property type="entry name" value="EP450I"/>
</dbReference>
<dbReference type="EMBL" id="RWJN01000064">
    <property type="protein sequence ID" value="TCD68525.1"/>
    <property type="molecule type" value="Genomic_DNA"/>
</dbReference>
<evidence type="ECO:0000256" key="9">
    <source>
        <dbReference type="SAM" id="Phobius"/>
    </source>
</evidence>
<dbReference type="AlphaFoldDB" id="A0A4R0RQP0"/>
<keyword evidence="7" id="KW-0503">Monooxygenase</keyword>
<reference evidence="10 11" key="1">
    <citation type="submission" date="2018-11" db="EMBL/GenBank/DDBJ databases">
        <title>Genome assembly of Steccherinum ochraceum LE-BIN_3174, the white-rot fungus of the Steccherinaceae family (The Residual Polyporoid clade, Polyporales, Basidiomycota).</title>
        <authorList>
            <person name="Fedorova T.V."/>
            <person name="Glazunova O.A."/>
            <person name="Landesman E.O."/>
            <person name="Moiseenko K.V."/>
            <person name="Psurtseva N.V."/>
            <person name="Savinova O.S."/>
            <person name="Shakhova N.V."/>
            <person name="Tyazhelova T.V."/>
            <person name="Vasina D.V."/>
        </authorList>
    </citation>
    <scope>NUCLEOTIDE SEQUENCE [LARGE SCALE GENOMIC DNA]</scope>
    <source>
        <strain evidence="10 11">LE-BIN_3174</strain>
    </source>
</reference>
<evidence type="ECO:0000256" key="5">
    <source>
        <dbReference type="ARBA" id="ARBA00023002"/>
    </source>
</evidence>
<keyword evidence="9" id="KW-0472">Membrane</keyword>
<evidence type="ECO:0000313" key="10">
    <source>
        <dbReference type="EMBL" id="TCD68525.1"/>
    </source>
</evidence>
<proteinExistence type="inferred from homology"/>
<dbReference type="OrthoDB" id="6692864at2759"/>
<dbReference type="PANTHER" id="PTHR24305:SF187">
    <property type="entry name" value="P450, PUTATIVE (EUROFUNG)-RELATED"/>
    <property type="match status" value="1"/>
</dbReference>
<comment type="similarity">
    <text evidence="3">Belongs to the cytochrome P450 family.</text>
</comment>
<dbReference type="Gene3D" id="1.10.630.10">
    <property type="entry name" value="Cytochrome P450"/>
    <property type="match status" value="1"/>
</dbReference>
<sequence>MSVVGMLGGLADLTLKDALVRIGGAALCTHVIFNRVEPLSPPLVAFLLVVEPLALGWMLLQHQTHFALSFLISVLITFSAYHATLITSIILYRLSPFHPLARYPGPLRLKLSQVFGFQIALEGGRHRELQKMHEEYDTDVLRLGPNEIIIRDASAISAIMGTNGLGKGPGADGRAGYRTDRTLINWRDAEVHAKRRKPWIRGTNTTALKEYEPVIAARAGQLVDMVLRGRDGTVNLSQCIKFFAYDFMSDMAFGGGGELMRDGDVHGLMHRMDAGIKAAILVESLPWLSFYMEKVPSMVAKFRQLREQGAQRARQRILRGALTKDLFHYLNNDDGAEAVSPSVEAVAAEGVLVILAGSETTSGVLSTIMYLLMRNPDVYKKLQQEVDKFYPPGENALDCKCHSEMTYLEAVINESLRLFPVQPSGSQRATRGKGIVAGNHYIPPYTSVRINTWSIHRDPRNFSPSPESFWPERWLIAEDPSSYKSSTSKPFIHNANAFIPFSFGPSNCVGKNLALKEMKMVLCHLVQQVAVRFADGYDVESYEREMKDWFAMQVPELPVVVTQRSEKA</sequence>